<dbReference type="EMBL" id="JBITDC010000007">
    <property type="protein sequence ID" value="MFI5677247.1"/>
    <property type="molecule type" value="Genomic_DNA"/>
</dbReference>
<comment type="caution">
    <text evidence="4">The sequence shown here is derived from an EMBL/GenBank/DDBJ whole genome shotgun (WGS) entry which is preliminary data.</text>
</comment>
<feature type="signal peptide" evidence="2">
    <location>
        <begin position="1"/>
        <end position="24"/>
    </location>
</feature>
<evidence type="ECO:0000259" key="3">
    <source>
        <dbReference type="Pfam" id="PF01471"/>
    </source>
</evidence>
<evidence type="ECO:0000256" key="1">
    <source>
        <dbReference type="SAM" id="MobiDB-lite"/>
    </source>
</evidence>
<evidence type="ECO:0000313" key="5">
    <source>
        <dbReference type="Proteomes" id="UP001612415"/>
    </source>
</evidence>
<dbReference type="InterPro" id="IPR002477">
    <property type="entry name" value="Peptidoglycan-bd-like"/>
</dbReference>
<accession>A0ABW7Y4G6</accession>
<evidence type="ECO:0000256" key="2">
    <source>
        <dbReference type="SAM" id="SignalP"/>
    </source>
</evidence>
<feature type="chain" id="PRO_5046441748" evidence="2">
    <location>
        <begin position="25"/>
        <end position="140"/>
    </location>
</feature>
<dbReference type="InterPro" id="IPR036365">
    <property type="entry name" value="PGBD-like_sf"/>
</dbReference>
<proteinExistence type="predicted"/>
<feature type="domain" description="Peptidoglycan binding-like" evidence="3">
    <location>
        <begin position="72"/>
        <end position="128"/>
    </location>
</feature>
<evidence type="ECO:0000313" key="4">
    <source>
        <dbReference type="EMBL" id="MFI5677247.1"/>
    </source>
</evidence>
<dbReference type="Proteomes" id="UP001612415">
    <property type="component" value="Unassembled WGS sequence"/>
</dbReference>
<dbReference type="RefSeq" id="WP_398657902.1">
    <property type="nucleotide sequence ID" value="NZ_JBITDC010000007.1"/>
</dbReference>
<keyword evidence="2" id="KW-0732">Signal</keyword>
<feature type="compositionally biased region" description="Low complexity" evidence="1">
    <location>
        <begin position="23"/>
        <end position="35"/>
    </location>
</feature>
<sequence>MRRAFATAAAVVLSLGLAGGPATAAPQGTPSSATTKAISTQTSYTPDRQAPRGPQDVCNFSKFRPSLQRGSSGSAVRQAQCYLNEAIDADLRLTGFFGRDTRRATIAFQRCAGIVVDGRIGAQTWSFLSFWANAPGRPFC</sequence>
<organism evidence="4 5">
    <name type="scientific">Streptomyces cellulosae</name>
    <dbReference type="NCBI Taxonomy" id="1968"/>
    <lineage>
        <taxon>Bacteria</taxon>
        <taxon>Bacillati</taxon>
        <taxon>Actinomycetota</taxon>
        <taxon>Actinomycetes</taxon>
        <taxon>Kitasatosporales</taxon>
        <taxon>Streptomycetaceae</taxon>
        <taxon>Streptomyces</taxon>
    </lineage>
</organism>
<dbReference type="Gene3D" id="1.10.101.10">
    <property type="entry name" value="PGBD-like superfamily/PGBD"/>
    <property type="match status" value="1"/>
</dbReference>
<keyword evidence="5" id="KW-1185">Reference proteome</keyword>
<feature type="compositionally biased region" description="Polar residues" evidence="1">
    <location>
        <begin position="36"/>
        <end position="46"/>
    </location>
</feature>
<name>A0ABW7Y4G6_STRCE</name>
<dbReference type="InterPro" id="IPR036366">
    <property type="entry name" value="PGBDSf"/>
</dbReference>
<reference evidence="4 5" key="1">
    <citation type="submission" date="2024-10" db="EMBL/GenBank/DDBJ databases">
        <title>The Natural Products Discovery Center: Release of the First 8490 Sequenced Strains for Exploring Actinobacteria Biosynthetic Diversity.</title>
        <authorList>
            <person name="Kalkreuter E."/>
            <person name="Kautsar S.A."/>
            <person name="Yang D."/>
            <person name="Bader C.D."/>
            <person name="Teijaro C.N."/>
            <person name="Fluegel L."/>
            <person name="Davis C.M."/>
            <person name="Simpson J.R."/>
            <person name="Lauterbach L."/>
            <person name="Steele A.D."/>
            <person name="Gui C."/>
            <person name="Meng S."/>
            <person name="Li G."/>
            <person name="Viehrig K."/>
            <person name="Ye F."/>
            <person name="Su P."/>
            <person name="Kiefer A.F."/>
            <person name="Nichols A."/>
            <person name="Cepeda A.J."/>
            <person name="Yan W."/>
            <person name="Fan B."/>
            <person name="Jiang Y."/>
            <person name="Adhikari A."/>
            <person name="Zheng C.-J."/>
            <person name="Schuster L."/>
            <person name="Cowan T.M."/>
            <person name="Smanski M.J."/>
            <person name="Chevrette M.G."/>
            <person name="De Carvalho L.P.S."/>
            <person name="Shen B."/>
        </authorList>
    </citation>
    <scope>NUCLEOTIDE SEQUENCE [LARGE SCALE GENOMIC DNA]</scope>
    <source>
        <strain evidence="4 5">NPDC051599</strain>
    </source>
</reference>
<gene>
    <name evidence="4" type="ORF">ACIA8P_21670</name>
</gene>
<feature type="region of interest" description="Disordered" evidence="1">
    <location>
        <begin position="23"/>
        <end position="56"/>
    </location>
</feature>
<dbReference type="SUPFAM" id="SSF47090">
    <property type="entry name" value="PGBD-like"/>
    <property type="match status" value="1"/>
</dbReference>
<protein>
    <submittedName>
        <fullName evidence="4">Peptidoglycan-binding protein</fullName>
    </submittedName>
</protein>
<dbReference type="Pfam" id="PF01471">
    <property type="entry name" value="PG_binding_1"/>
    <property type="match status" value="1"/>
</dbReference>